<evidence type="ECO:0000256" key="1">
    <source>
        <dbReference type="SAM" id="Phobius"/>
    </source>
</evidence>
<keyword evidence="1" id="KW-1133">Transmembrane helix</keyword>
<proteinExistence type="predicted"/>
<keyword evidence="1" id="KW-0472">Membrane</keyword>
<dbReference type="EMBL" id="JAVGVR010000002">
    <property type="protein sequence ID" value="MDQ6600895.1"/>
    <property type="molecule type" value="Genomic_DNA"/>
</dbReference>
<sequence>MKTLGIRLLLTVFLMLLLELIVINVAGVLPFIAAHKKNISSAPFMEFFIGNVLHPLERATLMIKGKNPLFFLGSGVIVLLSFYVTFFMKGIKGKYQLADKYGVHGSSRFAYKNEIFKQGETVPVPVNQFMKDLEASLLDAKGEK</sequence>
<gene>
    <name evidence="2" type="ORF">RCG21_32385</name>
</gene>
<organism evidence="2 3">
    <name type="scientific">Bacillus salipaludis</name>
    <dbReference type="NCBI Taxonomy" id="2547811"/>
    <lineage>
        <taxon>Bacteria</taxon>
        <taxon>Bacillati</taxon>
        <taxon>Bacillota</taxon>
        <taxon>Bacilli</taxon>
        <taxon>Bacillales</taxon>
        <taxon>Bacillaceae</taxon>
        <taxon>Bacillus</taxon>
    </lineage>
</organism>
<evidence type="ECO:0000313" key="3">
    <source>
        <dbReference type="Proteomes" id="UP001178888"/>
    </source>
</evidence>
<accession>A0AA90ZAB0</accession>
<evidence type="ECO:0000313" key="2">
    <source>
        <dbReference type="EMBL" id="MDQ6600895.1"/>
    </source>
</evidence>
<feature type="transmembrane region" description="Helical" evidence="1">
    <location>
        <begin position="12"/>
        <end position="33"/>
    </location>
</feature>
<dbReference type="AlphaFoldDB" id="A0AA90ZAB0"/>
<name>A0AA90ZAB0_9BACI</name>
<dbReference type="Proteomes" id="UP001178888">
    <property type="component" value="Unassembled WGS sequence"/>
</dbReference>
<dbReference type="RefSeq" id="WP_308914521.1">
    <property type="nucleotide sequence ID" value="NZ_JAVGVR010000002.1"/>
</dbReference>
<feature type="transmembrane region" description="Helical" evidence="1">
    <location>
        <begin position="69"/>
        <end position="88"/>
    </location>
</feature>
<keyword evidence="1" id="KW-0812">Transmembrane</keyword>
<keyword evidence="3" id="KW-1185">Reference proteome</keyword>
<comment type="caution">
    <text evidence="2">The sequence shown here is derived from an EMBL/GenBank/DDBJ whole genome shotgun (WGS) entry which is preliminary data.</text>
</comment>
<reference evidence="2" key="1">
    <citation type="submission" date="2023-08" db="EMBL/GenBank/DDBJ databases">
        <title>Nitrogen cycling bacteria in agricultural field soils.</title>
        <authorList>
            <person name="Jang J."/>
        </authorList>
    </citation>
    <scope>NUCLEOTIDE SEQUENCE</scope>
    <source>
        <strain evidence="2">PS3-36</strain>
    </source>
</reference>
<protein>
    <submittedName>
        <fullName evidence="2">Uncharacterized protein</fullName>
    </submittedName>
</protein>